<reference evidence="1" key="1">
    <citation type="submission" date="2021-01" db="EMBL/GenBank/DDBJ databases">
        <title>Whole genome shotgun sequence of Virgisporangium aliadipatigenens NBRC 105644.</title>
        <authorList>
            <person name="Komaki H."/>
            <person name="Tamura T."/>
        </authorList>
    </citation>
    <scope>NUCLEOTIDE SEQUENCE</scope>
    <source>
        <strain evidence="1">NBRC 105644</strain>
    </source>
</reference>
<proteinExistence type="predicted"/>
<organism evidence="1 2">
    <name type="scientific">Virgisporangium aliadipatigenens</name>
    <dbReference type="NCBI Taxonomy" id="741659"/>
    <lineage>
        <taxon>Bacteria</taxon>
        <taxon>Bacillati</taxon>
        <taxon>Actinomycetota</taxon>
        <taxon>Actinomycetes</taxon>
        <taxon>Micromonosporales</taxon>
        <taxon>Micromonosporaceae</taxon>
        <taxon>Virgisporangium</taxon>
    </lineage>
</organism>
<gene>
    <name evidence="1" type="ORF">Val02_66460</name>
</gene>
<evidence type="ECO:0000313" key="1">
    <source>
        <dbReference type="EMBL" id="GIJ49760.1"/>
    </source>
</evidence>
<accession>A0A8J3YTT7</accession>
<dbReference type="EMBL" id="BOPF01000030">
    <property type="protein sequence ID" value="GIJ49760.1"/>
    <property type="molecule type" value="Genomic_DNA"/>
</dbReference>
<protein>
    <submittedName>
        <fullName evidence="1">Uncharacterized protein</fullName>
    </submittedName>
</protein>
<dbReference type="RefSeq" id="WP_203903218.1">
    <property type="nucleotide sequence ID" value="NZ_BOPF01000030.1"/>
</dbReference>
<keyword evidence="2" id="KW-1185">Reference proteome</keyword>
<dbReference type="Proteomes" id="UP000619260">
    <property type="component" value="Unassembled WGS sequence"/>
</dbReference>
<dbReference type="AlphaFoldDB" id="A0A8J3YTT7"/>
<name>A0A8J3YTT7_9ACTN</name>
<sequence>MSATVAQFTYESVRDAVRAHEHNFTTPTLIVLTAGNPVAVSRSAAWDDHVTADAMATTLAGVATLITRHRALFGPAVIAYGVDLPGERVAFVVDRDRCRHHIQLPGVPTQPLRRDRWDAAIDGLTTMINAL</sequence>
<comment type="caution">
    <text evidence="1">The sequence shown here is derived from an EMBL/GenBank/DDBJ whole genome shotgun (WGS) entry which is preliminary data.</text>
</comment>
<evidence type="ECO:0000313" key="2">
    <source>
        <dbReference type="Proteomes" id="UP000619260"/>
    </source>
</evidence>